<keyword evidence="5 6" id="KW-0472">Membrane</keyword>
<dbReference type="AlphaFoldDB" id="A0A2J6RKD1"/>
<dbReference type="PROSITE" id="PS01309">
    <property type="entry name" value="UPF0057"/>
    <property type="match status" value="1"/>
</dbReference>
<dbReference type="PANTHER" id="PTHR21659:SF42">
    <property type="entry name" value="UPF0057 MEMBRANE PROTEIN ZK632.10-RELATED"/>
    <property type="match status" value="1"/>
</dbReference>
<dbReference type="InterPro" id="IPR000612">
    <property type="entry name" value="PMP3"/>
</dbReference>
<evidence type="ECO:0000313" key="8">
    <source>
        <dbReference type="Proteomes" id="UP000235786"/>
    </source>
</evidence>
<dbReference type="OrthoDB" id="2152119at2759"/>
<protein>
    <submittedName>
        <fullName evidence="7">Uncharacterized protein</fullName>
    </submittedName>
</protein>
<dbReference type="GO" id="GO:0016020">
    <property type="term" value="C:membrane"/>
    <property type="evidence" value="ECO:0007669"/>
    <property type="project" value="UniProtKB-SubCell"/>
</dbReference>
<evidence type="ECO:0000256" key="5">
    <source>
        <dbReference type="ARBA" id="ARBA00023136"/>
    </source>
</evidence>
<keyword evidence="3 6" id="KW-0812">Transmembrane</keyword>
<keyword evidence="4 6" id="KW-1133">Transmembrane helix</keyword>
<sequence>MSFVGLACLILITIFIPPLGVFIVAGCGADLLINILLTFLGFIPGHFHAFYIIFVDHHRKNQRKRGIPNGPEAPLIFSDRVQYGGRPVAYPPQNYGPRY</sequence>
<feature type="transmembrane region" description="Helical" evidence="6">
    <location>
        <begin position="33"/>
        <end position="55"/>
    </location>
</feature>
<reference evidence="7 8" key="1">
    <citation type="submission" date="2016-04" db="EMBL/GenBank/DDBJ databases">
        <title>A degradative enzymes factory behind the ericoid mycorrhizal symbiosis.</title>
        <authorList>
            <consortium name="DOE Joint Genome Institute"/>
            <person name="Martino E."/>
            <person name="Morin E."/>
            <person name="Grelet G."/>
            <person name="Kuo A."/>
            <person name="Kohler A."/>
            <person name="Daghino S."/>
            <person name="Barry K."/>
            <person name="Choi C."/>
            <person name="Cichocki N."/>
            <person name="Clum A."/>
            <person name="Copeland A."/>
            <person name="Hainaut M."/>
            <person name="Haridas S."/>
            <person name="Labutti K."/>
            <person name="Lindquist E."/>
            <person name="Lipzen A."/>
            <person name="Khouja H.-R."/>
            <person name="Murat C."/>
            <person name="Ohm R."/>
            <person name="Olson A."/>
            <person name="Spatafora J."/>
            <person name="Veneault-Fourrey C."/>
            <person name="Henrissat B."/>
            <person name="Grigoriev I."/>
            <person name="Martin F."/>
            <person name="Perotto S."/>
        </authorList>
    </citation>
    <scope>NUCLEOTIDE SEQUENCE [LARGE SCALE GENOMIC DNA]</scope>
    <source>
        <strain evidence="7 8">F</strain>
    </source>
</reference>
<proteinExistence type="inferred from homology"/>
<dbReference type="Pfam" id="PF01679">
    <property type="entry name" value="Pmp3"/>
    <property type="match status" value="1"/>
</dbReference>
<evidence type="ECO:0000256" key="6">
    <source>
        <dbReference type="SAM" id="Phobius"/>
    </source>
</evidence>
<dbReference type="Proteomes" id="UP000235786">
    <property type="component" value="Unassembled WGS sequence"/>
</dbReference>
<comment type="subcellular location">
    <subcellularLocation>
        <location evidence="1">Membrane</location>
    </subcellularLocation>
</comment>
<comment type="similarity">
    <text evidence="2">Belongs to the UPF0057 (PMP3) family.</text>
</comment>
<dbReference type="PANTHER" id="PTHR21659">
    <property type="entry name" value="HYDROPHOBIC PROTEIN RCI2 LOW TEMPERATURE AND SALT RESPONSIVE PROTEIN LTI6 -RELATED"/>
    <property type="match status" value="1"/>
</dbReference>
<evidence type="ECO:0000313" key="7">
    <source>
        <dbReference type="EMBL" id="PMD38961.1"/>
    </source>
</evidence>
<keyword evidence="8" id="KW-1185">Reference proteome</keyword>
<accession>A0A2J6RKD1</accession>
<evidence type="ECO:0000256" key="1">
    <source>
        <dbReference type="ARBA" id="ARBA00004370"/>
    </source>
</evidence>
<dbReference type="EMBL" id="KZ613947">
    <property type="protein sequence ID" value="PMD38961.1"/>
    <property type="molecule type" value="Genomic_DNA"/>
</dbReference>
<evidence type="ECO:0000256" key="4">
    <source>
        <dbReference type="ARBA" id="ARBA00022989"/>
    </source>
</evidence>
<gene>
    <name evidence="7" type="ORF">L207DRAFT_513459</name>
</gene>
<evidence type="ECO:0000256" key="2">
    <source>
        <dbReference type="ARBA" id="ARBA00009530"/>
    </source>
</evidence>
<name>A0A2J6RKD1_HYAVF</name>
<evidence type="ECO:0000256" key="3">
    <source>
        <dbReference type="ARBA" id="ARBA00022692"/>
    </source>
</evidence>
<organism evidence="7 8">
    <name type="scientific">Hyaloscypha variabilis (strain UAMH 11265 / GT02V1 / F)</name>
    <name type="common">Meliniomyces variabilis</name>
    <dbReference type="NCBI Taxonomy" id="1149755"/>
    <lineage>
        <taxon>Eukaryota</taxon>
        <taxon>Fungi</taxon>
        <taxon>Dikarya</taxon>
        <taxon>Ascomycota</taxon>
        <taxon>Pezizomycotina</taxon>
        <taxon>Leotiomycetes</taxon>
        <taxon>Helotiales</taxon>
        <taxon>Hyaloscyphaceae</taxon>
        <taxon>Hyaloscypha</taxon>
        <taxon>Hyaloscypha variabilis</taxon>
    </lineage>
</organism>